<organism evidence="2 3">
    <name type="scientific">Ilex paraguariensis</name>
    <name type="common">yerba mate</name>
    <dbReference type="NCBI Taxonomy" id="185542"/>
    <lineage>
        <taxon>Eukaryota</taxon>
        <taxon>Viridiplantae</taxon>
        <taxon>Streptophyta</taxon>
        <taxon>Embryophyta</taxon>
        <taxon>Tracheophyta</taxon>
        <taxon>Spermatophyta</taxon>
        <taxon>Magnoliopsida</taxon>
        <taxon>eudicotyledons</taxon>
        <taxon>Gunneridae</taxon>
        <taxon>Pentapetalae</taxon>
        <taxon>asterids</taxon>
        <taxon>campanulids</taxon>
        <taxon>Aquifoliales</taxon>
        <taxon>Aquifoliaceae</taxon>
        <taxon>Ilex</taxon>
    </lineage>
</organism>
<sequence>MSSLITHIVVLGLFFFFFTVCQAALTKTTVRVINDLGPGVTLYSHCRSTEDDLGPKWPGVSSRSCKVFDGETDEAFCGSQCDWYVQRNRACQYSHKTNSSVCVFWPTNPKGLEEEVDGAKLP</sequence>
<dbReference type="EMBL" id="CAUOFW020001267">
    <property type="protein sequence ID" value="CAK9142944.1"/>
    <property type="molecule type" value="Genomic_DNA"/>
</dbReference>
<proteinExistence type="predicted"/>
<evidence type="ECO:0000313" key="2">
    <source>
        <dbReference type="EMBL" id="CAK9142944.1"/>
    </source>
</evidence>
<dbReference type="AlphaFoldDB" id="A0ABC8RIU2"/>
<dbReference type="Proteomes" id="UP001642360">
    <property type="component" value="Unassembled WGS sequence"/>
</dbReference>
<accession>A0ABC8RIU2</accession>
<comment type="caution">
    <text evidence="2">The sequence shown here is derived from an EMBL/GenBank/DDBJ whole genome shotgun (WGS) entry which is preliminary data.</text>
</comment>
<feature type="signal peptide" evidence="1">
    <location>
        <begin position="1"/>
        <end position="23"/>
    </location>
</feature>
<name>A0ABC8RIU2_9AQUA</name>
<evidence type="ECO:0000313" key="3">
    <source>
        <dbReference type="Proteomes" id="UP001642360"/>
    </source>
</evidence>
<reference evidence="2 3" key="1">
    <citation type="submission" date="2024-02" db="EMBL/GenBank/DDBJ databases">
        <authorList>
            <person name="Vignale AGUSTIN F."/>
            <person name="Sosa J E."/>
            <person name="Modenutti C."/>
        </authorList>
    </citation>
    <scope>NUCLEOTIDE SEQUENCE [LARGE SCALE GENOMIC DNA]</scope>
</reference>
<evidence type="ECO:0008006" key="4">
    <source>
        <dbReference type="Google" id="ProtNLM"/>
    </source>
</evidence>
<protein>
    <recommendedName>
        <fullName evidence="4">S-protein homolog</fullName>
    </recommendedName>
</protein>
<keyword evidence="3" id="KW-1185">Reference proteome</keyword>
<gene>
    <name evidence="2" type="ORF">ILEXP_LOCUS10633</name>
</gene>
<keyword evidence="1" id="KW-0732">Signal</keyword>
<feature type="chain" id="PRO_5044811212" description="S-protein homolog" evidence="1">
    <location>
        <begin position="24"/>
        <end position="122"/>
    </location>
</feature>
<evidence type="ECO:0000256" key="1">
    <source>
        <dbReference type="SAM" id="SignalP"/>
    </source>
</evidence>